<evidence type="ECO:0000256" key="6">
    <source>
        <dbReference type="ARBA" id="ARBA00022826"/>
    </source>
</evidence>
<keyword evidence="3 12" id="KW-0813">Transport</keyword>
<evidence type="ECO:0000256" key="3">
    <source>
        <dbReference type="ARBA" id="ARBA00022448"/>
    </source>
</evidence>
<comment type="subcellular location">
    <subcellularLocation>
        <location evidence="1">Membrane</location>
        <topology evidence="1">Multi-pass membrane protein</topology>
    </subcellularLocation>
</comment>
<feature type="transmembrane region" description="Helical" evidence="14">
    <location>
        <begin position="307"/>
        <end position="329"/>
    </location>
</feature>
<dbReference type="Pfam" id="PF07885">
    <property type="entry name" value="Ion_trans_2"/>
    <property type="match status" value="2"/>
</dbReference>
<dbReference type="OrthoDB" id="297496at2759"/>
<protein>
    <submittedName>
        <fullName evidence="16">TWiK family of potassium channels protein 7</fullName>
    </submittedName>
</protein>
<feature type="transmembrane region" description="Helical" evidence="14">
    <location>
        <begin position="12"/>
        <end position="36"/>
    </location>
</feature>
<feature type="compositionally biased region" description="Basic and acidic residues" evidence="13">
    <location>
        <begin position="195"/>
        <end position="204"/>
    </location>
</feature>
<evidence type="ECO:0000256" key="2">
    <source>
        <dbReference type="ARBA" id="ARBA00006666"/>
    </source>
</evidence>
<dbReference type="PANTHER" id="PTHR11003:SF334">
    <property type="entry name" value="FI03418P"/>
    <property type="match status" value="1"/>
</dbReference>
<dbReference type="PRINTS" id="PR01095">
    <property type="entry name" value="TASKCHANNEL"/>
</dbReference>
<evidence type="ECO:0000256" key="5">
    <source>
        <dbReference type="ARBA" id="ARBA00022692"/>
    </source>
</evidence>
<keyword evidence="7" id="KW-0630">Potassium</keyword>
<keyword evidence="9 12" id="KW-0406">Ion transport</keyword>
<keyword evidence="5 12" id="KW-0812">Transmembrane</keyword>
<keyword evidence="17" id="KW-1185">Reference proteome</keyword>
<feature type="transmembrane region" description="Helical" evidence="14">
    <location>
        <begin position="278"/>
        <end position="295"/>
    </location>
</feature>
<accession>A0A9Q1C355</accession>
<dbReference type="GO" id="GO:0005886">
    <property type="term" value="C:plasma membrane"/>
    <property type="evidence" value="ECO:0007669"/>
    <property type="project" value="TreeGrafter"/>
</dbReference>
<reference evidence="16" key="1">
    <citation type="submission" date="2021-10" db="EMBL/GenBank/DDBJ databases">
        <title>Tropical sea cucumber genome reveals ecological adaptation and Cuvierian tubules defense mechanism.</title>
        <authorList>
            <person name="Chen T."/>
        </authorList>
    </citation>
    <scope>NUCLEOTIDE SEQUENCE</scope>
    <source>
        <strain evidence="16">Nanhai2018</strain>
        <tissue evidence="16">Muscle</tissue>
    </source>
</reference>
<comment type="caution">
    <text evidence="16">The sequence shown here is derived from an EMBL/GenBank/DDBJ whole genome shotgun (WGS) entry which is preliminary data.</text>
</comment>
<keyword evidence="11 12" id="KW-0407">Ion channel</keyword>
<dbReference type="GO" id="GO:0030322">
    <property type="term" value="P:stabilization of membrane potential"/>
    <property type="evidence" value="ECO:0007669"/>
    <property type="project" value="TreeGrafter"/>
</dbReference>
<feature type="region of interest" description="Disordered" evidence="13">
    <location>
        <begin position="187"/>
        <end position="221"/>
    </location>
</feature>
<keyword evidence="6" id="KW-0631">Potassium channel</keyword>
<dbReference type="GO" id="GO:0015271">
    <property type="term" value="F:outward rectifier potassium channel activity"/>
    <property type="evidence" value="ECO:0007669"/>
    <property type="project" value="TreeGrafter"/>
</dbReference>
<keyword evidence="8 14" id="KW-1133">Transmembrane helix</keyword>
<gene>
    <name evidence="16" type="ORF">HOLleu_18355</name>
</gene>
<comment type="similarity">
    <text evidence="2 12">Belongs to the two pore domain potassium channel (TC 1.A.1.8) family.</text>
</comment>
<feature type="transmembrane region" description="Helical" evidence="14">
    <location>
        <begin position="246"/>
        <end position="266"/>
    </location>
</feature>
<evidence type="ECO:0000256" key="14">
    <source>
        <dbReference type="SAM" id="Phobius"/>
    </source>
</evidence>
<dbReference type="InterPro" id="IPR003092">
    <property type="entry name" value="2pore_dom_K_chnl_TASK"/>
</dbReference>
<dbReference type="PANTHER" id="PTHR11003">
    <property type="entry name" value="POTASSIUM CHANNEL, SUBFAMILY K"/>
    <property type="match status" value="1"/>
</dbReference>
<name>A0A9Q1C355_HOLLE</name>
<evidence type="ECO:0000256" key="10">
    <source>
        <dbReference type="ARBA" id="ARBA00023136"/>
    </source>
</evidence>
<evidence type="ECO:0000256" key="1">
    <source>
        <dbReference type="ARBA" id="ARBA00004141"/>
    </source>
</evidence>
<dbReference type="SUPFAM" id="SSF81324">
    <property type="entry name" value="Voltage-gated potassium channels"/>
    <property type="match status" value="2"/>
</dbReference>
<dbReference type="Proteomes" id="UP001152320">
    <property type="component" value="Chromosome 8"/>
</dbReference>
<evidence type="ECO:0000256" key="4">
    <source>
        <dbReference type="ARBA" id="ARBA00022538"/>
    </source>
</evidence>
<evidence type="ECO:0000256" key="7">
    <source>
        <dbReference type="ARBA" id="ARBA00022958"/>
    </source>
</evidence>
<dbReference type="PRINTS" id="PR01333">
    <property type="entry name" value="2POREKCHANEL"/>
</dbReference>
<evidence type="ECO:0000259" key="15">
    <source>
        <dbReference type="Pfam" id="PF07885"/>
    </source>
</evidence>
<evidence type="ECO:0000256" key="13">
    <source>
        <dbReference type="SAM" id="MobiDB-lite"/>
    </source>
</evidence>
<keyword evidence="10 14" id="KW-0472">Membrane</keyword>
<dbReference type="InterPro" id="IPR013099">
    <property type="entry name" value="K_chnl_dom"/>
</dbReference>
<feature type="domain" description="Potassium channel" evidence="15">
    <location>
        <begin position="107"/>
        <end position="163"/>
    </location>
</feature>
<evidence type="ECO:0000256" key="11">
    <source>
        <dbReference type="ARBA" id="ARBA00023303"/>
    </source>
</evidence>
<dbReference type="Gene3D" id="1.10.287.70">
    <property type="match status" value="1"/>
</dbReference>
<feature type="domain" description="Potassium channel" evidence="15">
    <location>
        <begin position="254"/>
        <end position="326"/>
    </location>
</feature>
<evidence type="ECO:0000313" key="17">
    <source>
        <dbReference type="Proteomes" id="UP001152320"/>
    </source>
</evidence>
<evidence type="ECO:0000313" key="16">
    <source>
        <dbReference type="EMBL" id="KAJ8037522.1"/>
    </source>
</evidence>
<evidence type="ECO:0000256" key="8">
    <source>
        <dbReference type="ARBA" id="ARBA00022989"/>
    </source>
</evidence>
<evidence type="ECO:0000256" key="12">
    <source>
        <dbReference type="RuleBase" id="RU003857"/>
    </source>
</evidence>
<feature type="transmembrane region" description="Helical" evidence="14">
    <location>
        <begin position="108"/>
        <end position="127"/>
    </location>
</feature>
<evidence type="ECO:0000256" key="9">
    <source>
        <dbReference type="ARBA" id="ARBA00023065"/>
    </source>
</evidence>
<dbReference type="InterPro" id="IPR003280">
    <property type="entry name" value="2pore_dom_K_chnl"/>
</dbReference>
<dbReference type="GO" id="GO:0022841">
    <property type="term" value="F:potassium ion leak channel activity"/>
    <property type="evidence" value="ECO:0007669"/>
    <property type="project" value="TreeGrafter"/>
</dbReference>
<organism evidence="16 17">
    <name type="scientific">Holothuria leucospilota</name>
    <name type="common">Black long sea cucumber</name>
    <name type="synonym">Mertensiothuria leucospilota</name>
    <dbReference type="NCBI Taxonomy" id="206669"/>
    <lineage>
        <taxon>Eukaryota</taxon>
        <taxon>Metazoa</taxon>
        <taxon>Echinodermata</taxon>
        <taxon>Eleutherozoa</taxon>
        <taxon>Echinozoa</taxon>
        <taxon>Holothuroidea</taxon>
        <taxon>Aspidochirotacea</taxon>
        <taxon>Aspidochirotida</taxon>
        <taxon>Holothuriidae</taxon>
        <taxon>Holothuria</taxon>
    </lineage>
</organism>
<proteinExistence type="inferred from homology"/>
<sequence length="347" mass="39128">MTQQRSALWRASVPHIALIIFYMFYLLAGGVLFHWLESKPTEKFVQSFEKQEGKIEADIDVLFRNYSKLNKTKSEEAKLDVLIDKLINKSEHFDRGAWDPDLYESPNAWSVSSAMLFCMITITTIGYGDLVPNTVAGRIAVILYSCIGIPLSFLLIADTGGLLARLASSSTAYVRRRLCGKNDQIFQPLEEDKDETNPKPDEYARQSGGGNPLSESDTARRNPQISLEAEPSYLSNVPEEDKEGTVPILVVVFILTTYICIGALSFSLSEGWSFTEGLYFTFITLTTIGYGDLYPSRHVQNNTMIPILVYILFGLCLVSMSVSLVMWRFMKLVTWMRNKVEYLCCCC</sequence>
<dbReference type="AlphaFoldDB" id="A0A9Q1C355"/>
<keyword evidence="4" id="KW-0633">Potassium transport</keyword>
<feature type="transmembrane region" description="Helical" evidence="14">
    <location>
        <begin position="139"/>
        <end position="157"/>
    </location>
</feature>
<dbReference type="EMBL" id="JAIZAY010000008">
    <property type="protein sequence ID" value="KAJ8037522.1"/>
    <property type="molecule type" value="Genomic_DNA"/>
</dbReference>